<proteinExistence type="predicted"/>
<evidence type="ECO:0000313" key="2">
    <source>
        <dbReference type="EMBL" id="SVA11542.1"/>
    </source>
</evidence>
<gene>
    <name evidence="2" type="ORF">METZ01_LOCUS64396</name>
</gene>
<name>A0A381T5U3_9ZZZZ</name>
<dbReference type="InterPro" id="IPR029068">
    <property type="entry name" value="Glyas_Bleomycin-R_OHBP_Dase"/>
</dbReference>
<dbReference type="SUPFAM" id="SSF54593">
    <property type="entry name" value="Glyoxalase/Bleomycin resistance protein/Dihydroxybiphenyl dioxygenase"/>
    <property type="match status" value="1"/>
</dbReference>
<protein>
    <recommendedName>
        <fullName evidence="1">VOC domain-containing protein</fullName>
    </recommendedName>
</protein>
<feature type="domain" description="VOC" evidence="1">
    <location>
        <begin position="20"/>
        <end position="141"/>
    </location>
</feature>
<dbReference type="InterPro" id="IPR004360">
    <property type="entry name" value="Glyas_Fos-R_dOase_dom"/>
</dbReference>
<dbReference type="Gene3D" id="3.10.180.10">
    <property type="entry name" value="2,3-Dihydroxybiphenyl 1,2-Dioxygenase, domain 1"/>
    <property type="match status" value="1"/>
</dbReference>
<reference evidence="2" key="1">
    <citation type="submission" date="2018-05" db="EMBL/GenBank/DDBJ databases">
        <authorList>
            <person name="Lanie J.A."/>
            <person name="Ng W.-L."/>
            <person name="Kazmierczak K.M."/>
            <person name="Andrzejewski T.M."/>
            <person name="Davidsen T.M."/>
            <person name="Wayne K.J."/>
            <person name="Tettelin H."/>
            <person name="Glass J.I."/>
            <person name="Rusch D."/>
            <person name="Podicherti R."/>
            <person name="Tsui H.-C.T."/>
            <person name="Winkler M.E."/>
        </authorList>
    </citation>
    <scope>NUCLEOTIDE SEQUENCE</scope>
</reference>
<dbReference type="CDD" id="cd06587">
    <property type="entry name" value="VOC"/>
    <property type="match status" value="1"/>
</dbReference>
<evidence type="ECO:0000259" key="1">
    <source>
        <dbReference type="PROSITE" id="PS51819"/>
    </source>
</evidence>
<dbReference type="EMBL" id="UINC01004069">
    <property type="protein sequence ID" value="SVA11542.1"/>
    <property type="molecule type" value="Genomic_DNA"/>
</dbReference>
<sequence>MRERLRGLIPEDGKDGPTQGVNHIAVFAKDLEATAKFYGEIMDMPVIRIAPNRDVAESTHMNVAIGNGMSLAFFDFPHVPRLQRKAPEGVGNVMHIALPIAKDIFLEIKGRCDRGKIKYQEGGGSFYVKDPNGLAIELMPYE</sequence>
<dbReference type="Pfam" id="PF00903">
    <property type="entry name" value="Glyoxalase"/>
    <property type="match status" value="1"/>
</dbReference>
<organism evidence="2">
    <name type="scientific">marine metagenome</name>
    <dbReference type="NCBI Taxonomy" id="408172"/>
    <lineage>
        <taxon>unclassified sequences</taxon>
        <taxon>metagenomes</taxon>
        <taxon>ecological metagenomes</taxon>
    </lineage>
</organism>
<dbReference type="InterPro" id="IPR037523">
    <property type="entry name" value="VOC_core"/>
</dbReference>
<dbReference type="AlphaFoldDB" id="A0A381T5U3"/>
<accession>A0A381T5U3</accession>
<dbReference type="PROSITE" id="PS51819">
    <property type="entry name" value="VOC"/>
    <property type="match status" value="1"/>
</dbReference>